<dbReference type="GO" id="GO:0030313">
    <property type="term" value="C:cell envelope"/>
    <property type="evidence" value="ECO:0007669"/>
    <property type="project" value="UniProtKB-SubCell"/>
</dbReference>
<gene>
    <name evidence="8" type="ORF">EKO23_06575</name>
</gene>
<evidence type="ECO:0000313" key="9">
    <source>
        <dbReference type="Proteomes" id="UP000295198"/>
    </source>
</evidence>
<dbReference type="InterPro" id="IPR050553">
    <property type="entry name" value="Thioredoxin_ResA/DsbE_sf"/>
</dbReference>
<keyword evidence="9" id="KW-1185">Reference proteome</keyword>
<evidence type="ECO:0000313" key="8">
    <source>
        <dbReference type="EMBL" id="RYP87261.1"/>
    </source>
</evidence>
<name>A0A4Q4ZI85_9ACTN</name>
<proteinExistence type="predicted"/>
<accession>A0A4Q4ZI85</accession>
<keyword evidence="3" id="KW-0735">Signal-anchor</keyword>
<sequence>MIRRTLVAVLAAALLAGCAPAAEKDPTDLAREIGSKVDVDTPQLREIKAEAGIADCAPGDASHVDGGLPDLTLPCLGGGPDVDLSTLRGPMVVNLWAVWCTPCRRELPILQEFHEKYGEKVAMLGVNYNDTQPKQALQLAEKSGVTYEQLADPAIHLDDNPPFPTLRGLPFLALVDADGRVVHQEFVVIESLHQLEGLVEEHLGVTL</sequence>
<dbReference type="PANTHER" id="PTHR42852:SF6">
    <property type="entry name" value="THIOL:DISULFIDE INTERCHANGE PROTEIN DSBE"/>
    <property type="match status" value="1"/>
</dbReference>
<comment type="subcellular location">
    <subcellularLocation>
        <location evidence="1">Cell envelope</location>
    </subcellularLocation>
</comment>
<dbReference type="RefSeq" id="WP_134715422.1">
    <property type="nucleotide sequence ID" value="NZ_SDKM01000007.1"/>
</dbReference>
<keyword evidence="3" id="KW-0812">Transmembrane</keyword>
<feature type="signal peptide" evidence="6">
    <location>
        <begin position="1"/>
        <end position="21"/>
    </location>
</feature>
<dbReference type="GO" id="GO:0017004">
    <property type="term" value="P:cytochrome complex assembly"/>
    <property type="evidence" value="ECO:0007669"/>
    <property type="project" value="UniProtKB-KW"/>
</dbReference>
<dbReference type="PANTHER" id="PTHR42852">
    <property type="entry name" value="THIOL:DISULFIDE INTERCHANGE PROTEIN DSBE"/>
    <property type="match status" value="1"/>
</dbReference>
<keyword evidence="4" id="KW-1015">Disulfide bond</keyword>
<feature type="chain" id="PRO_5020844651" evidence="6">
    <location>
        <begin position="22"/>
        <end position="207"/>
    </location>
</feature>
<dbReference type="InterPro" id="IPR000866">
    <property type="entry name" value="AhpC/TSA"/>
</dbReference>
<reference evidence="8 9" key="1">
    <citation type="submission" date="2019-01" db="EMBL/GenBank/DDBJ databases">
        <title>Nocardioides guangzhouensis sp. nov., an actinobacterium isolated from soil.</title>
        <authorList>
            <person name="Fu Y."/>
            <person name="Cai Y."/>
            <person name="Lin Z."/>
            <person name="Chen P."/>
        </authorList>
    </citation>
    <scope>NUCLEOTIDE SEQUENCE [LARGE SCALE GENOMIC DNA]</scope>
    <source>
        <strain evidence="8 9">130</strain>
    </source>
</reference>
<dbReference type="PROSITE" id="PS51352">
    <property type="entry name" value="THIOREDOXIN_2"/>
    <property type="match status" value="1"/>
</dbReference>
<keyword evidence="5" id="KW-0676">Redox-active center</keyword>
<keyword evidence="6" id="KW-0732">Signal</keyword>
<evidence type="ECO:0000256" key="1">
    <source>
        <dbReference type="ARBA" id="ARBA00004196"/>
    </source>
</evidence>
<dbReference type="EMBL" id="SDKM01000007">
    <property type="protein sequence ID" value="RYP87261.1"/>
    <property type="molecule type" value="Genomic_DNA"/>
</dbReference>
<keyword evidence="2" id="KW-0201">Cytochrome c-type biogenesis</keyword>
<dbReference type="InterPro" id="IPR017937">
    <property type="entry name" value="Thioredoxin_CS"/>
</dbReference>
<dbReference type="PROSITE" id="PS00194">
    <property type="entry name" value="THIOREDOXIN_1"/>
    <property type="match status" value="1"/>
</dbReference>
<dbReference type="InterPro" id="IPR013766">
    <property type="entry name" value="Thioredoxin_domain"/>
</dbReference>
<evidence type="ECO:0000256" key="5">
    <source>
        <dbReference type="ARBA" id="ARBA00023284"/>
    </source>
</evidence>
<dbReference type="Pfam" id="PF00578">
    <property type="entry name" value="AhpC-TSA"/>
    <property type="match status" value="1"/>
</dbReference>
<dbReference type="CDD" id="cd02966">
    <property type="entry name" value="TlpA_like_family"/>
    <property type="match status" value="1"/>
</dbReference>
<protein>
    <submittedName>
        <fullName evidence="8">TlpA family protein disulfide reductase</fullName>
    </submittedName>
</protein>
<evidence type="ECO:0000256" key="3">
    <source>
        <dbReference type="ARBA" id="ARBA00022968"/>
    </source>
</evidence>
<evidence type="ECO:0000259" key="7">
    <source>
        <dbReference type="PROSITE" id="PS51352"/>
    </source>
</evidence>
<dbReference type="Gene3D" id="3.40.30.10">
    <property type="entry name" value="Glutaredoxin"/>
    <property type="match status" value="1"/>
</dbReference>
<dbReference type="OrthoDB" id="9796554at2"/>
<dbReference type="SUPFAM" id="SSF52833">
    <property type="entry name" value="Thioredoxin-like"/>
    <property type="match status" value="1"/>
</dbReference>
<dbReference type="InterPro" id="IPR036249">
    <property type="entry name" value="Thioredoxin-like_sf"/>
</dbReference>
<evidence type="ECO:0000256" key="6">
    <source>
        <dbReference type="SAM" id="SignalP"/>
    </source>
</evidence>
<dbReference type="GO" id="GO:0016491">
    <property type="term" value="F:oxidoreductase activity"/>
    <property type="evidence" value="ECO:0007669"/>
    <property type="project" value="InterPro"/>
</dbReference>
<dbReference type="Proteomes" id="UP000295198">
    <property type="component" value="Unassembled WGS sequence"/>
</dbReference>
<dbReference type="PROSITE" id="PS51257">
    <property type="entry name" value="PROKAR_LIPOPROTEIN"/>
    <property type="match status" value="1"/>
</dbReference>
<dbReference type="GO" id="GO:0016209">
    <property type="term" value="F:antioxidant activity"/>
    <property type="evidence" value="ECO:0007669"/>
    <property type="project" value="InterPro"/>
</dbReference>
<organism evidence="8 9">
    <name type="scientific">Nocardioides guangzhouensis</name>
    <dbReference type="NCBI Taxonomy" id="2497878"/>
    <lineage>
        <taxon>Bacteria</taxon>
        <taxon>Bacillati</taxon>
        <taxon>Actinomycetota</taxon>
        <taxon>Actinomycetes</taxon>
        <taxon>Propionibacteriales</taxon>
        <taxon>Nocardioidaceae</taxon>
        <taxon>Nocardioides</taxon>
    </lineage>
</organism>
<dbReference type="AlphaFoldDB" id="A0A4Q4ZI85"/>
<feature type="domain" description="Thioredoxin" evidence="7">
    <location>
        <begin position="62"/>
        <end position="204"/>
    </location>
</feature>
<comment type="caution">
    <text evidence="8">The sequence shown here is derived from an EMBL/GenBank/DDBJ whole genome shotgun (WGS) entry which is preliminary data.</text>
</comment>
<evidence type="ECO:0000256" key="4">
    <source>
        <dbReference type="ARBA" id="ARBA00023157"/>
    </source>
</evidence>
<evidence type="ECO:0000256" key="2">
    <source>
        <dbReference type="ARBA" id="ARBA00022748"/>
    </source>
</evidence>